<reference evidence="1 2" key="1">
    <citation type="submission" date="2021-06" db="EMBL/GenBank/DDBJ databases">
        <authorList>
            <person name="Palmer J.M."/>
        </authorList>
    </citation>
    <scope>NUCLEOTIDE SEQUENCE [LARGE SCALE GENOMIC DNA]</scope>
    <source>
        <strain evidence="1 2">XC_2019</strain>
        <tissue evidence="1">Muscle</tissue>
    </source>
</reference>
<dbReference type="EMBL" id="JAHRIN010062324">
    <property type="protein sequence ID" value="MEQ2213558.1"/>
    <property type="molecule type" value="Genomic_DNA"/>
</dbReference>
<dbReference type="Proteomes" id="UP001434883">
    <property type="component" value="Unassembled WGS sequence"/>
</dbReference>
<sequence length="78" mass="8687">MVLNFNFAAIRKICKTETRQRRQQEGPKAAVKPAGLSITCACLLRPAAYTSTPPSGEKFPSVPYFARYPNDDKCATRH</sequence>
<accession>A0ABV0RZB7</accession>
<evidence type="ECO:0000313" key="1">
    <source>
        <dbReference type="EMBL" id="MEQ2213558.1"/>
    </source>
</evidence>
<organism evidence="1 2">
    <name type="scientific">Xenoophorus captivus</name>
    <dbReference type="NCBI Taxonomy" id="1517983"/>
    <lineage>
        <taxon>Eukaryota</taxon>
        <taxon>Metazoa</taxon>
        <taxon>Chordata</taxon>
        <taxon>Craniata</taxon>
        <taxon>Vertebrata</taxon>
        <taxon>Euteleostomi</taxon>
        <taxon>Actinopterygii</taxon>
        <taxon>Neopterygii</taxon>
        <taxon>Teleostei</taxon>
        <taxon>Neoteleostei</taxon>
        <taxon>Acanthomorphata</taxon>
        <taxon>Ovalentaria</taxon>
        <taxon>Atherinomorphae</taxon>
        <taxon>Cyprinodontiformes</taxon>
        <taxon>Goodeidae</taxon>
        <taxon>Xenoophorus</taxon>
    </lineage>
</organism>
<proteinExistence type="predicted"/>
<comment type="caution">
    <text evidence="1">The sequence shown here is derived from an EMBL/GenBank/DDBJ whole genome shotgun (WGS) entry which is preliminary data.</text>
</comment>
<keyword evidence="2" id="KW-1185">Reference proteome</keyword>
<protein>
    <submittedName>
        <fullName evidence="1">Uncharacterized protein</fullName>
    </submittedName>
</protein>
<evidence type="ECO:0000313" key="2">
    <source>
        <dbReference type="Proteomes" id="UP001434883"/>
    </source>
</evidence>
<name>A0ABV0RZB7_9TELE</name>
<gene>
    <name evidence="1" type="ORF">XENOCAPTIV_016884</name>
</gene>